<evidence type="ECO:0000313" key="5">
    <source>
        <dbReference type="Proteomes" id="UP000886523"/>
    </source>
</evidence>
<feature type="region of interest" description="Disordered" evidence="1">
    <location>
        <begin position="265"/>
        <end position="298"/>
    </location>
</feature>
<feature type="transmembrane region" description="Helical" evidence="2">
    <location>
        <begin position="7"/>
        <end position="34"/>
    </location>
</feature>
<evidence type="ECO:0000256" key="2">
    <source>
        <dbReference type="SAM" id="Phobius"/>
    </source>
</evidence>
<dbReference type="Proteomes" id="UP000886523">
    <property type="component" value="Unassembled WGS sequence"/>
</dbReference>
<feature type="domain" description="DUF7598" evidence="3">
    <location>
        <begin position="89"/>
        <end position="147"/>
    </location>
</feature>
<keyword evidence="2" id="KW-0472">Membrane</keyword>
<name>A0A9P6AHE3_9AGAM</name>
<accession>A0A9P6AHE3</accession>
<gene>
    <name evidence="4" type="ORF">BS47DRAFT_1322196</name>
</gene>
<evidence type="ECO:0000256" key="1">
    <source>
        <dbReference type="SAM" id="MobiDB-lite"/>
    </source>
</evidence>
<dbReference type="EMBL" id="MU129137">
    <property type="protein sequence ID" value="KAF9505768.1"/>
    <property type="molecule type" value="Genomic_DNA"/>
</dbReference>
<dbReference type="InterPro" id="IPR056019">
    <property type="entry name" value="DUF7598"/>
</dbReference>
<evidence type="ECO:0000259" key="3">
    <source>
        <dbReference type="Pfam" id="PF24535"/>
    </source>
</evidence>
<keyword evidence="2" id="KW-1133">Transmembrane helix</keyword>
<dbReference type="AlphaFoldDB" id="A0A9P6AHE3"/>
<keyword evidence="5" id="KW-1185">Reference proteome</keyword>
<protein>
    <recommendedName>
        <fullName evidence="3">DUF7598 domain-containing protein</fullName>
    </recommendedName>
</protein>
<feature type="transmembrane region" description="Helical" evidence="2">
    <location>
        <begin position="89"/>
        <end position="108"/>
    </location>
</feature>
<feature type="transmembrane region" description="Helical" evidence="2">
    <location>
        <begin position="151"/>
        <end position="174"/>
    </location>
</feature>
<keyword evidence="2" id="KW-0812">Transmembrane</keyword>
<feature type="transmembrane region" description="Helical" evidence="2">
    <location>
        <begin position="120"/>
        <end position="145"/>
    </location>
</feature>
<evidence type="ECO:0000313" key="4">
    <source>
        <dbReference type="EMBL" id="KAF9505768.1"/>
    </source>
</evidence>
<dbReference type="OrthoDB" id="5327148at2759"/>
<comment type="caution">
    <text evidence="4">The sequence shown here is derived from an EMBL/GenBank/DDBJ whole genome shotgun (WGS) entry which is preliminary data.</text>
</comment>
<organism evidence="4 5">
    <name type="scientific">Hydnum rufescens UP504</name>
    <dbReference type="NCBI Taxonomy" id="1448309"/>
    <lineage>
        <taxon>Eukaryota</taxon>
        <taxon>Fungi</taxon>
        <taxon>Dikarya</taxon>
        <taxon>Basidiomycota</taxon>
        <taxon>Agaricomycotina</taxon>
        <taxon>Agaricomycetes</taxon>
        <taxon>Cantharellales</taxon>
        <taxon>Hydnaceae</taxon>
        <taxon>Hydnum</taxon>
    </lineage>
</organism>
<reference evidence="4" key="1">
    <citation type="journal article" date="2020" name="Nat. Commun.">
        <title>Large-scale genome sequencing of mycorrhizal fungi provides insights into the early evolution of symbiotic traits.</title>
        <authorList>
            <person name="Miyauchi S."/>
            <person name="Kiss E."/>
            <person name="Kuo A."/>
            <person name="Drula E."/>
            <person name="Kohler A."/>
            <person name="Sanchez-Garcia M."/>
            <person name="Morin E."/>
            <person name="Andreopoulos B."/>
            <person name="Barry K.W."/>
            <person name="Bonito G."/>
            <person name="Buee M."/>
            <person name="Carver A."/>
            <person name="Chen C."/>
            <person name="Cichocki N."/>
            <person name="Clum A."/>
            <person name="Culley D."/>
            <person name="Crous P.W."/>
            <person name="Fauchery L."/>
            <person name="Girlanda M."/>
            <person name="Hayes R.D."/>
            <person name="Keri Z."/>
            <person name="LaButti K."/>
            <person name="Lipzen A."/>
            <person name="Lombard V."/>
            <person name="Magnuson J."/>
            <person name="Maillard F."/>
            <person name="Murat C."/>
            <person name="Nolan M."/>
            <person name="Ohm R.A."/>
            <person name="Pangilinan J."/>
            <person name="Pereira M.F."/>
            <person name="Perotto S."/>
            <person name="Peter M."/>
            <person name="Pfister S."/>
            <person name="Riley R."/>
            <person name="Sitrit Y."/>
            <person name="Stielow J.B."/>
            <person name="Szollosi G."/>
            <person name="Zifcakova L."/>
            <person name="Stursova M."/>
            <person name="Spatafora J.W."/>
            <person name="Tedersoo L."/>
            <person name="Vaario L.M."/>
            <person name="Yamada A."/>
            <person name="Yan M."/>
            <person name="Wang P."/>
            <person name="Xu J."/>
            <person name="Bruns T."/>
            <person name="Baldrian P."/>
            <person name="Vilgalys R."/>
            <person name="Dunand C."/>
            <person name="Henrissat B."/>
            <person name="Grigoriev I.V."/>
            <person name="Hibbett D."/>
            <person name="Nagy L.G."/>
            <person name="Martin F.M."/>
        </authorList>
    </citation>
    <scope>NUCLEOTIDE SEQUENCE</scope>
    <source>
        <strain evidence="4">UP504</strain>
    </source>
</reference>
<sequence length="298" mass="32221">MLPPRAYLFFGLNIARGLSLLTLILVFASTSVYISRACVHYVTHISVASWPPSLASNAANTVVINGTEYFVDCDYLGNSTVPLQPGGSMFAIINQLFIIFQVLLLFFSEISWPSSFFDNFIPVFGSSHGVGILGFMQIFIGAAVLSHHVGTFALVSAFFLFAIGCMNVLLGLTYRASIKTKRSLTSWRDRVPELPRSASDFHSNAKSAAGVFGVGGSVFTNVSSNEKEQLPTGSAHSGYGFGRQGEKHAGLKGFLISKPVETLPRYVPKPSASRSSSRVSDDSESSIPIQDPPRPNRI</sequence>
<proteinExistence type="predicted"/>
<dbReference type="Pfam" id="PF24535">
    <property type="entry name" value="DUF7598"/>
    <property type="match status" value="1"/>
</dbReference>